<dbReference type="AlphaFoldDB" id="F1LB75"/>
<protein>
    <submittedName>
        <fullName evidence="10">Nudix hydrolase 7</fullName>
    </submittedName>
</protein>
<evidence type="ECO:0000256" key="7">
    <source>
        <dbReference type="ARBA" id="ARBA00023211"/>
    </source>
</evidence>
<dbReference type="CDD" id="cd18870">
    <property type="entry name" value="NUDIX_AcylCoAdiphos_Nudt19"/>
    <property type="match status" value="1"/>
</dbReference>
<dbReference type="PANTHER" id="PTHR12318">
    <property type="entry name" value="TESTOSTERONE-REGULATED PROTEIN RP2"/>
    <property type="match status" value="1"/>
</dbReference>
<proteinExistence type="evidence at transcript level"/>
<comment type="cofactor">
    <cofactor evidence="1">
        <name>Mn(2+)</name>
        <dbReference type="ChEBI" id="CHEBI:29035"/>
    </cofactor>
</comment>
<evidence type="ECO:0000259" key="9">
    <source>
        <dbReference type="PROSITE" id="PS51462"/>
    </source>
</evidence>
<evidence type="ECO:0000313" key="10">
    <source>
        <dbReference type="EMBL" id="ADY47379.1"/>
    </source>
</evidence>
<accession>F1LB75</accession>
<dbReference type="Gene3D" id="3.90.79.10">
    <property type="entry name" value="Nucleoside Triphosphate Pyrophosphohydrolase"/>
    <property type="match status" value="1"/>
</dbReference>
<name>F1LB75_ASCSU</name>
<dbReference type="InterPro" id="IPR015797">
    <property type="entry name" value="NUDIX_hydrolase-like_dom_sf"/>
</dbReference>
<comment type="cofactor">
    <cofactor evidence="2">
        <name>Mg(2+)</name>
        <dbReference type="ChEBI" id="CHEBI:18420"/>
    </cofactor>
</comment>
<sequence length="290" mass="32761">MSIRTSASLIIVNATKGVVLMGRRSGNVSFMPNAYVFPGGNVELNDEKLPATLTNLTTCSAPADFGRRVAAVRELFEECGLLPVVNCHNQRRLLNATSDQMVREWHSAISEGHRSLFDVVSANSNNLLLDICSLKPFSNWLTPFDYAKRFDTYFYVMYVDRCEETHVSFQEFDEVKWVRPSEILTEAHNGNSILAPPQAYELTRIVHHGLDDLQRLHSDTKICPQLVDAGSEVIALLNGDYAYKDGQNSTKTPMRPISDAERNHREGDRIHRITFGKKPLWSNIKIYSSQ</sequence>
<dbReference type="EMBL" id="JI176146">
    <property type="protein sequence ID" value="ADY47382.1"/>
    <property type="molecule type" value="mRNA"/>
</dbReference>
<dbReference type="PANTHER" id="PTHR12318:SF0">
    <property type="entry name" value="ACYL-COENZYME A DIPHOSPHATASE NUDT19"/>
    <property type="match status" value="1"/>
</dbReference>
<comment type="similarity">
    <text evidence="3">Belongs to the Nudix hydrolase family.</text>
</comment>
<keyword evidence="6" id="KW-0460">Magnesium</keyword>
<dbReference type="EMBL" id="JI176142">
    <property type="protein sequence ID" value="ADY47379.1"/>
    <property type="molecule type" value="mRNA"/>
</dbReference>
<evidence type="ECO:0000256" key="6">
    <source>
        <dbReference type="ARBA" id="ARBA00022842"/>
    </source>
</evidence>
<evidence type="ECO:0000256" key="1">
    <source>
        <dbReference type="ARBA" id="ARBA00001936"/>
    </source>
</evidence>
<feature type="domain" description="Nudix hydrolase" evidence="9">
    <location>
        <begin position="2"/>
        <end position="200"/>
    </location>
</feature>
<dbReference type="InterPro" id="IPR000086">
    <property type="entry name" value="NUDIX_hydrolase_dom"/>
</dbReference>
<dbReference type="InterPro" id="IPR039121">
    <property type="entry name" value="NUDT19"/>
</dbReference>
<evidence type="ECO:0000256" key="8">
    <source>
        <dbReference type="SAM" id="MobiDB-lite"/>
    </source>
</evidence>
<evidence type="ECO:0000256" key="3">
    <source>
        <dbReference type="ARBA" id="ARBA00005582"/>
    </source>
</evidence>
<keyword evidence="7" id="KW-0464">Manganese</keyword>
<dbReference type="GO" id="GO:0005739">
    <property type="term" value="C:mitochondrion"/>
    <property type="evidence" value="ECO:0007669"/>
    <property type="project" value="TreeGrafter"/>
</dbReference>
<evidence type="ECO:0000256" key="4">
    <source>
        <dbReference type="ARBA" id="ARBA00022723"/>
    </source>
</evidence>
<keyword evidence="5 10" id="KW-0378">Hydrolase</keyword>
<reference evidence="10" key="1">
    <citation type="journal article" date="2011" name="Genome Res.">
        <title>Deep small RNA sequencing from the nematode Ascaris reveals conservation, functional diversification, and novel developmental profiles.</title>
        <authorList>
            <person name="Wang J."/>
            <person name="Czech B."/>
            <person name="Crunk A."/>
            <person name="Wallace A."/>
            <person name="Mitreva M."/>
            <person name="Hannon G.J."/>
            <person name="Davis R.E."/>
        </authorList>
    </citation>
    <scope>NUCLEOTIDE SEQUENCE</scope>
</reference>
<dbReference type="PROSITE" id="PS51462">
    <property type="entry name" value="NUDIX"/>
    <property type="match status" value="1"/>
</dbReference>
<dbReference type="GO" id="GO:0016818">
    <property type="term" value="F:hydrolase activity, acting on acid anhydrides, in phosphorus-containing anhydrides"/>
    <property type="evidence" value="ECO:0007669"/>
    <property type="project" value="InterPro"/>
</dbReference>
<dbReference type="SUPFAM" id="SSF55811">
    <property type="entry name" value="Nudix"/>
    <property type="match status" value="1"/>
</dbReference>
<feature type="region of interest" description="Disordered" evidence="8">
    <location>
        <begin position="245"/>
        <end position="265"/>
    </location>
</feature>
<organism evidence="10">
    <name type="scientific">Ascaris suum</name>
    <name type="common">Pig roundworm</name>
    <name type="synonym">Ascaris lumbricoides</name>
    <dbReference type="NCBI Taxonomy" id="6253"/>
    <lineage>
        <taxon>Eukaryota</taxon>
        <taxon>Metazoa</taxon>
        <taxon>Ecdysozoa</taxon>
        <taxon>Nematoda</taxon>
        <taxon>Chromadorea</taxon>
        <taxon>Rhabditida</taxon>
        <taxon>Spirurina</taxon>
        <taxon>Ascaridomorpha</taxon>
        <taxon>Ascaridoidea</taxon>
        <taxon>Ascarididae</taxon>
        <taxon>Ascaris</taxon>
    </lineage>
</organism>
<keyword evidence="4" id="KW-0479">Metal-binding</keyword>
<evidence type="ECO:0000256" key="5">
    <source>
        <dbReference type="ARBA" id="ARBA00022801"/>
    </source>
</evidence>
<dbReference type="GO" id="GO:0046872">
    <property type="term" value="F:metal ion binding"/>
    <property type="evidence" value="ECO:0007669"/>
    <property type="project" value="UniProtKB-KW"/>
</dbReference>
<evidence type="ECO:0000256" key="2">
    <source>
        <dbReference type="ARBA" id="ARBA00001946"/>
    </source>
</evidence>